<protein>
    <submittedName>
        <fullName evidence="1">DUF1249 domain-containing protein</fullName>
    </submittedName>
</protein>
<accession>A0A4P7XDT2</accession>
<dbReference type="Pfam" id="PF06853">
    <property type="entry name" value="DUF1249"/>
    <property type="match status" value="1"/>
</dbReference>
<reference evidence="1 2" key="1">
    <citation type="submission" date="2018-07" db="EMBL/GenBank/DDBJ databases">
        <title>Marsedoiliclastica nanhaica gen. nov. sp. nov., a novel marine hydrocarbonoclastic bacterium isolated from an in-situ enriched hydrocarbon-degrading consortium in deep-sea sediment.</title>
        <authorList>
            <person name="Dong C."/>
            <person name="Ma T."/>
            <person name="Liu R."/>
            <person name="Shao Z."/>
        </authorList>
    </citation>
    <scope>NUCLEOTIDE SEQUENCE [LARGE SCALE GENOMIC DNA]</scope>
    <source>
        <strain evidence="2">soil36-7</strain>
    </source>
</reference>
<dbReference type="InterPro" id="IPR009659">
    <property type="entry name" value="DUF1249"/>
</dbReference>
<keyword evidence="2" id="KW-1185">Reference proteome</keyword>
<proteinExistence type="predicted"/>
<name>A0A4P7XDT2_9ALTE</name>
<dbReference type="OrthoDB" id="9793663at2"/>
<dbReference type="KEGG" id="hmi:soil367_03245"/>
<sequence>MRRQYVPDLSRLGALCEGNYHRMEQLTRLGQGDAALEFELRNGDRYLGKVCFRRIQQSRYTDTWLLEQLHNAGRWLNNPRMTVRRYHDARMVEVISCFRHHRIEPVSDYPNRYMHHPDEKVQINAFLADWLGFCLRHGHVPDSEPLWAAGAGPAL</sequence>
<evidence type="ECO:0000313" key="2">
    <source>
        <dbReference type="Proteomes" id="UP000298049"/>
    </source>
</evidence>
<dbReference type="PANTHER" id="PTHR38774">
    <property type="entry name" value="CYTOPLASMIC PROTEIN-RELATED"/>
    <property type="match status" value="1"/>
</dbReference>
<dbReference type="EMBL" id="CP031093">
    <property type="protein sequence ID" value="QCF25031.1"/>
    <property type="molecule type" value="Genomic_DNA"/>
</dbReference>
<dbReference type="RefSeq" id="WP_136546837.1">
    <property type="nucleotide sequence ID" value="NZ_CP031093.1"/>
</dbReference>
<dbReference type="PANTHER" id="PTHR38774:SF1">
    <property type="entry name" value="CYTOPLASMIC PROTEIN"/>
    <property type="match status" value="1"/>
</dbReference>
<dbReference type="AlphaFoldDB" id="A0A4P7XDT2"/>
<dbReference type="Proteomes" id="UP000298049">
    <property type="component" value="Chromosome"/>
</dbReference>
<gene>
    <name evidence="1" type="ORF">soil367_03245</name>
</gene>
<organism evidence="1 2">
    <name type="scientific">Hydrocarboniclastica marina</name>
    <dbReference type="NCBI Taxonomy" id="2259620"/>
    <lineage>
        <taxon>Bacteria</taxon>
        <taxon>Pseudomonadati</taxon>
        <taxon>Pseudomonadota</taxon>
        <taxon>Gammaproteobacteria</taxon>
        <taxon>Alteromonadales</taxon>
        <taxon>Alteromonadaceae</taxon>
        <taxon>Hydrocarboniclastica</taxon>
    </lineage>
</organism>
<evidence type="ECO:0000313" key="1">
    <source>
        <dbReference type="EMBL" id="QCF25031.1"/>
    </source>
</evidence>